<protein>
    <recommendedName>
        <fullName evidence="4">NmrA-like domain-containing protein</fullName>
    </recommendedName>
</protein>
<keyword evidence="3" id="KW-0560">Oxidoreductase</keyword>
<dbReference type="EMBL" id="NAJM01000002">
    <property type="protein sequence ID" value="RVX75534.1"/>
    <property type="molecule type" value="Genomic_DNA"/>
</dbReference>
<evidence type="ECO:0000313" key="6">
    <source>
        <dbReference type="Proteomes" id="UP000288859"/>
    </source>
</evidence>
<dbReference type="SUPFAM" id="SSF51735">
    <property type="entry name" value="NAD(P)-binding Rossmann-fold domains"/>
    <property type="match status" value="1"/>
</dbReference>
<dbReference type="PANTHER" id="PTHR47706">
    <property type="entry name" value="NMRA-LIKE FAMILY PROTEIN"/>
    <property type="match status" value="1"/>
</dbReference>
<evidence type="ECO:0000256" key="1">
    <source>
        <dbReference type="ARBA" id="ARBA00005725"/>
    </source>
</evidence>
<dbReference type="PANTHER" id="PTHR47706:SF4">
    <property type="entry name" value="NMRA-LIKE DOMAIN-CONTAINING PROTEIN"/>
    <property type="match status" value="1"/>
</dbReference>
<comment type="caution">
    <text evidence="5">The sequence shown here is derived from an EMBL/GenBank/DDBJ whole genome shotgun (WGS) entry which is preliminary data.</text>
</comment>
<comment type="similarity">
    <text evidence="1">Belongs to the NmrA-type oxidoreductase family. Isoflavone reductase subfamily.</text>
</comment>
<dbReference type="InterPro" id="IPR036291">
    <property type="entry name" value="NAD(P)-bd_dom_sf"/>
</dbReference>
<dbReference type="GO" id="GO:0016491">
    <property type="term" value="F:oxidoreductase activity"/>
    <property type="evidence" value="ECO:0007669"/>
    <property type="project" value="UniProtKB-KW"/>
</dbReference>
<dbReference type="Gene3D" id="3.90.25.10">
    <property type="entry name" value="UDP-galactose 4-epimerase, domain 1"/>
    <property type="match status" value="1"/>
</dbReference>
<feature type="domain" description="NmrA-like" evidence="4">
    <location>
        <begin position="52"/>
        <end position="298"/>
    </location>
</feature>
<name>A0A438NIH3_EXOME</name>
<dbReference type="InterPro" id="IPR008030">
    <property type="entry name" value="NmrA-like"/>
</dbReference>
<reference evidence="5 6" key="1">
    <citation type="submission" date="2017-03" db="EMBL/GenBank/DDBJ databases">
        <title>Genomes of endolithic fungi from Antarctica.</title>
        <authorList>
            <person name="Coleine C."/>
            <person name="Masonjones S."/>
            <person name="Stajich J.E."/>
        </authorList>
    </citation>
    <scope>NUCLEOTIDE SEQUENCE [LARGE SCALE GENOMIC DNA]</scope>
    <source>
        <strain evidence="5 6">CCFEE 6314</strain>
    </source>
</reference>
<sequence length="372" mass="41291">MTTSTRLQQVPPKQRPEAPLIALSKVVGLRDKSQLAFFCAYTEGILNKMCIVAVAGGTGDLGRTIVEAIASTGKHSIYVFTRNSSRTHPITLIADLIPLDYDSPYKISHVLQELHVDTVISTLNLNWPGSSEAQLNLIRGSAQSGVVKRFIPSEFSIDYNVSQDRMPYPPRLDQLKAVQELQLHTELTYTLVRNGFFLDYLGLPYAETHLHPLYFILDLRSGEAAVPGDGSAAAVFTHTRDVGRLVATLLEVAADKWPLESAVIGERIVLNDLLFLAEKVTGRQFKKTFDSLQQLRRMETTELPSNRHCYQYFPGGKQELDMIISTMMVGMATGVFDISGTNLQTFAPEIETIKIEPFLKSCWAKAAQSTPT</sequence>
<gene>
    <name evidence="5" type="ORF">B0A52_00887</name>
</gene>
<accession>A0A438NIH3</accession>
<evidence type="ECO:0000256" key="2">
    <source>
        <dbReference type="ARBA" id="ARBA00022857"/>
    </source>
</evidence>
<organism evidence="5 6">
    <name type="scientific">Exophiala mesophila</name>
    <name type="common">Black yeast-like fungus</name>
    <dbReference type="NCBI Taxonomy" id="212818"/>
    <lineage>
        <taxon>Eukaryota</taxon>
        <taxon>Fungi</taxon>
        <taxon>Dikarya</taxon>
        <taxon>Ascomycota</taxon>
        <taxon>Pezizomycotina</taxon>
        <taxon>Eurotiomycetes</taxon>
        <taxon>Chaetothyriomycetidae</taxon>
        <taxon>Chaetothyriales</taxon>
        <taxon>Herpotrichiellaceae</taxon>
        <taxon>Exophiala</taxon>
    </lineage>
</organism>
<dbReference type="InterPro" id="IPR051609">
    <property type="entry name" value="NmrA/Isoflavone_reductase-like"/>
</dbReference>
<dbReference type="Pfam" id="PF05368">
    <property type="entry name" value="NmrA"/>
    <property type="match status" value="1"/>
</dbReference>
<evidence type="ECO:0000256" key="3">
    <source>
        <dbReference type="ARBA" id="ARBA00023002"/>
    </source>
</evidence>
<evidence type="ECO:0000259" key="4">
    <source>
        <dbReference type="Pfam" id="PF05368"/>
    </source>
</evidence>
<dbReference type="OrthoDB" id="10000533at2759"/>
<dbReference type="Proteomes" id="UP000288859">
    <property type="component" value="Unassembled WGS sequence"/>
</dbReference>
<dbReference type="Gene3D" id="3.40.50.720">
    <property type="entry name" value="NAD(P)-binding Rossmann-like Domain"/>
    <property type="match status" value="1"/>
</dbReference>
<dbReference type="AlphaFoldDB" id="A0A438NIH3"/>
<evidence type="ECO:0000313" key="5">
    <source>
        <dbReference type="EMBL" id="RVX75534.1"/>
    </source>
</evidence>
<proteinExistence type="inferred from homology"/>
<keyword evidence="2" id="KW-0521">NADP</keyword>